<dbReference type="InterPro" id="IPR020846">
    <property type="entry name" value="MFS_dom"/>
</dbReference>
<keyword evidence="5 6" id="KW-0472">Membrane</keyword>
<dbReference type="Pfam" id="PF12832">
    <property type="entry name" value="MFS_1_like"/>
    <property type="match status" value="1"/>
</dbReference>
<keyword evidence="10" id="KW-1185">Reference proteome</keyword>
<dbReference type="InterPro" id="IPR024989">
    <property type="entry name" value="MFS_assoc_dom"/>
</dbReference>
<feature type="transmembrane region" description="Helical" evidence="6">
    <location>
        <begin position="165"/>
        <end position="184"/>
    </location>
</feature>
<dbReference type="PANTHER" id="PTHR16172:SF41">
    <property type="entry name" value="MAJOR FACILITATOR SUPERFAMILY DOMAIN-CONTAINING PROTEIN 6-LIKE"/>
    <property type="match status" value="1"/>
</dbReference>
<organism evidence="9 10">
    <name type="scientific">Aphanomyces stellatus</name>
    <dbReference type="NCBI Taxonomy" id="120398"/>
    <lineage>
        <taxon>Eukaryota</taxon>
        <taxon>Sar</taxon>
        <taxon>Stramenopiles</taxon>
        <taxon>Oomycota</taxon>
        <taxon>Saprolegniomycetes</taxon>
        <taxon>Saprolegniales</taxon>
        <taxon>Verrucalvaceae</taxon>
        <taxon>Aphanomyces</taxon>
    </lineage>
</organism>
<dbReference type="GO" id="GO:0016020">
    <property type="term" value="C:membrane"/>
    <property type="evidence" value="ECO:0007669"/>
    <property type="project" value="UniProtKB-SubCell"/>
</dbReference>
<proteinExistence type="inferred from homology"/>
<evidence type="ECO:0000256" key="1">
    <source>
        <dbReference type="ARBA" id="ARBA00004141"/>
    </source>
</evidence>
<keyword evidence="4 6" id="KW-1133">Transmembrane helix</keyword>
<dbReference type="EMBL" id="CAADRA010006764">
    <property type="protein sequence ID" value="VFT96770.1"/>
    <property type="molecule type" value="Genomic_DNA"/>
</dbReference>
<evidence type="ECO:0000256" key="4">
    <source>
        <dbReference type="ARBA" id="ARBA00022989"/>
    </source>
</evidence>
<feature type="transmembrane region" description="Helical" evidence="6">
    <location>
        <begin position="246"/>
        <end position="267"/>
    </location>
</feature>
<evidence type="ECO:0000313" key="10">
    <source>
        <dbReference type="Proteomes" id="UP000332933"/>
    </source>
</evidence>
<dbReference type="InterPro" id="IPR051717">
    <property type="entry name" value="MFS_MFSD6"/>
</dbReference>
<accession>A0A485LFB8</accession>
<reference evidence="8" key="2">
    <citation type="submission" date="2019-06" db="EMBL/GenBank/DDBJ databases">
        <title>Genomics analysis of Aphanomyces spp. identifies a new class of oomycete effector associated with host adaptation.</title>
        <authorList>
            <person name="Gaulin E."/>
        </authorList>
    </citation>
    <scope>NUCLEOTIDE SEQUENCE</scope>
    <source>
        <strain evidence="8">CBS 578.67</strain>
    </source>
</reference>
<evidence type="ECO:0000313" key="8">
    <source>
        <dbReference type="EMBL" id="KAF0688297.1"/>
    </source>
</evidence>
<dbReference type="AlphaFoldDB" id="A0A485LFB8"/>
<evidence type="ECO:0000256" key="2">
    <source>
        <dbReference type="ARBA" id="ARBA00005241"/>
    </source>
</evidence>
<feature type="transmembrane region" description="Helical" evidence="6">
    <location>
        <begin position="368"/>
        <end position="387"/>
    </location>
</feature>
<gene>
    <name evidence="9" type="primary">Aste57867_20075</name>
    <name evidence="8" type="ORF">As57867_020009</name>
    <name evidence="9" type="ORF">ASTE57867_20075</name>
</gene>
<evidence type="ECO:0000256" key="5">
    <source>
        <dbReference type="ARBA" id="ARBA00023136"/>
    </source>
</evidence>
<dbReference type="SUPFAM" id="SSF103473">
    <property type="entry name" value="MFS general substrate transporter"/>
    <property type="match status" value="1"/>
</dbReference>
<dbReference type="OrthoDB" id="515887at2759"/>
<dbReference type="Proteomes" id="UP000332933">
    <property type="component" value="Unassembled WGS sequence"/>
</dbReference>
<dbReference type="GO" id="GO:0022857">
    <property type="term" value="F:transmembrane transporter activity"/>
    <property type="evidence" value="ECO:0007669"/>
    <property type="project" value="InterPro"/>
</dbReference>
<dbReference type="PANTHER" id="PTHR16172">
    <property type="entry name" value="MAJOR FACILITATOR SUPERFAMILY DOMAIN-CONTAINING PROTEIN 6-LIKE"/>
    <property type="match status" value="1"/>
</dbReference>
<protein>
    <submittedName>
        <fullName evidence="9">Aste57867_20075 protein</fullName>
    </submittedName>
</protein>
<dbReference type="InterPro" id="IPR036259">
    <property type="entry name" value="MFS_trans_sf"/>
</dbReference>
<feature type="transmembrane region" description="Helical" evidence="6">
    <location>
        <begin position="45"/>
        <end position="65"/>
    </location>
</feature>
<evidence type="ECO:0000259" key="7">
    <source>
        <dbReference type="PROSITE" id="PS50850"/>
    </source>
</evidence>
<feature type="transmembrane region" description="Helical" evidence="6">
    <location>
        <begin position="77"/>
        <end position="110"/>
    </location>
</feature>
<name>A0A485LFB8_9STRA</name>
<comment type="similarity">
    <text evidence="2">Belongs to the major facilitator superfamily. MFSD6 family.</text>
</comment>
<reference evidence="9 10" key="1">
    <citation type="submission" date="2019-03" db="EMBL/GenBank/DDBJ databases">
        <authorList>
            <person name="Gaulin E."/>
            <person name="Dumas B."/>
        </authorList>
    </citation>
    <scope>NUCLEOTIDE SEQUENCE [LARGE SCALE GENOMIC DNA]</scope>
    <source>
        <strain evidence="9">CBS 568.67</strain>
    </source>
</reference>
<feature type="transmembrane region" description="Helical" evidence="6">
    <location>
        <begin position="213"/>
        <end position="234"/>
    </location>
</feature>
<feature type="transmembrane region" description="Helical" evidence="6">
    <location>
        <begin position="274"/>
        <end position="296"/>
    </location>
</feature>
<dbReference type="EMBL" id="VJMH01006741">
    <property type="protein sequence ID" value="KAF0688297.1"/>
    <property type="molecule type" value="Genomic_DNA"/>
</dbReference>
<evidence type="ECO:0000256" key="3">
    <source>
        <dbReference type="ARBA" id="ARBA00022692"/>
    </source>
</evidence>
<feature type="domain" description="Major facilitator superfamily (MFS) profile" evidence="7">
    <location>
        <begin position="212"/>
        <end position="413"/>
    </location>
</feature>
<evidence type="ECO:0000256" key="6">
    <source>
        <dbReference type="SAM" id="Phobius"/>
    </source>
</evidence>
<dbReference type="Gene3D" id="1.20.1250.20">
    <property type="entry name" value="MFS general substrate transporter like domains"/>
    <property type="match status" value="2"/>
</dbReference>
<keyword evidence="3 6" id="KW-0812">Transmembrane</keyword>
<feature type="transmembrane region" description="Helical" evidence="6">
    <location>
        <begin position="141"/>
        <end position="159"/>
    </location>
</feature>
<dbReference type="PROSITE" id="PS50850">
    <property type="entry name" value="MFS"/>
    <property type="match status" value="1"/>
</dbReference>
<evidence type="ECO:0000313" key="9">
    <source>
        <dbReference type="EMBL" id="VFT96770.1"/>
    </source>
</evidence>
<feature type="transmembrane region" description="Helical" evidence="6">
    <location>
        <begin position="20"/>
        <end position="38"/>
    </location>
</feature>
<comment type="subcellular location">
    <subcellularLocation>
        <location evidence="1">Membrane</location>
        <topology evidence="1">Multi-pass membrane protein</topology>
    </subcellularLocation>
</comment>
<sequence length="413" mass="44691">MSSSSLPSASDQLWPAKAMYAINNFALSTVLNFLPVFFNTYFDKLQIGILAAIPCVCSIMAPPLWGAVADVLQQQRWVHIFCIVSGTVLMFSIEFSISSFYLTCAAVFLANFQTNPTGSLLDQSVMALLHRVGGEYGKQRLFGAVGWGLGAFLTGLVVNTYGIHWAFNLHLIFCLPTLYVLNLIPAADASPKAADGALSFADGLRRIVQQADVMLLLTVVFLIGLMFGVVSSFLTLNLYELSHSSTAIVGTAIWVETLSELPAFYFADAIIKRLGIFYVLLLSIVVYGVRISFYAVMTNAWSALPFELLHGCSFSLAWAACTNYIYDAAPPGTEGTMMGLLNAVLNGLGRGAGTLLGGYLYQTYGARVMWWATDIGVPLALVGLLLFSRAMTVAHKTADVSDANGDRIEIKAD</sequence>